<dbReference type="EMBL" id="BEYU01000090">
    <property type="protein sequence ID" value="GBG31069.1"/>
    <property type="molecule type" value="Genomic_DNA"/>
</dbReference>
<keyword evidence="7" id="KW-0106">Calcium</keyword>
<feature type="transmembrane region" description="Helical" evidence="14">
    <location>
        <begin position="217"/>
        <end position="242"/>
    </location>
</feature>
<reference evidence="16 17" key="1">
    <citation type="submission" date="2017-12" db="EMBL/GenBank/DDBJ databases">
        <title>Sequencing, de novo assembly and annotation of complete genome of a new Thraustochytrid species, strain FCC1311.</title>
        <authorList>
            <person name="Sedici K."/>
            <person name="Godart F."/>
            <person name="Aiese Cigliano R."/>
            <person name="Sanseverino W."/>
            <person name="Barakat M."/>
            <person name="Ortet P."/>
            <person name="Marechal E."/>
            <person name="Cagnac O."/>
            <person name="Amato A."/>
        </authorList>
    </citation>
    <scope>NUCLEOTIDE SEQUENCE [LARGE SCALE GENOMIC DNA]</scope>
</reference>
<dbReference type="GO" id="GO:0005216">
    <property type="term" value="F:monoatomic ion channel activity"/>
    <property type="evidence" value="ECO:0007669"/>
    <property type="project" value="InterPro"/>
</dbReference>
<dbReference type="InterPro" id="IPR002110">
    <property type="entry name" value="Ankyrin_rpt"/>
</dbReference>
<dbReference type="Proteomes" id="UP000241890">
    <property type="component" value="Unassembled WGS sequence"/>
</dbReference>
<dbReference type="GO" id="GO:0098703">
    <property type="term" value="P:calcium ion import across plasma membrane"/>
    <property type="evidence" value="ECO:0007669"/>
    <property type="project" value="TreeGrafter"/>
</dbReference>
<feature type="compositionally biased region" description="Polar residues" evidence="13">
    <location>
        <begin position="695"/>
        <end position="706"/>
    </location>
</feature>
<feature type="compositionally biased region" description="Basic residues" evidence="13">
    <location>
        <begin position="709"/>
        <end position="720"/>
    </location>
</feature>
<dbReference type="InterPro" id="IPR005821">
    <property type="entry name" value="Ion_trans_dom"/>
</dbReference>
<accession>A0A2R5GL90</accession>
<dbReference type="Pfam" id="PF00520">
    <property type="entry name" value="Ion_trans"/>
    <property type="match status" value="1"/>
</dbReference>
<evidence type="ECO:0000256" key="10">
    <source>
        <dbReference type="ARBA" id="ARBA00023136"/>
    </source>
</evidence>
<feature type="compositionally biased region" description="Acidic residues" evidence="13">
    <location>
        <begin position="506"/>
        <end position="518"/>
    </location>
</feature>
<dbReference type="Pfam" id="PF12796">
    <property type="entry name" value="Ank_2"/>
    <property type="match status" value="1"/>
</dbReference>
<keyword evidence="4" id="KW-0109">Calcium transport</keyword>
<evidence type="ECO:0000256" key="1">
    <source>
        <dbReference type="ARBA" id="ARBA00004651"/>
    </source>
</evidence>
<comment type="subcellular location">
    <subcellularLocation>
        <location evidence="1">Cell membrane</location>
        <topology evidence="1">Multi-pass membrane protein</topology>
    </subcellularLocation>
</comment>
<feature type="transmembrane region" description="Helical" evidence="14">
    <location>
        <begin position="254"/>
        <end position="276"/>
    </location>
</feature>
<evidence type="ECO:0000313" key="17">
    <source>
        <dbReference type="Proteomes" id="UP000241890"/>
    </source>
</evidence>
<dbReference type="PROSITE" id="PS50297">
    <property type="entry name" value="ANK_REP_REGION"/>
    <property type="match status" value="1"/>
</dbReference>
<feature type="compositionally biased region" description="Gly residues" evidence="13">
    <location>
        <begin position="674"/>
        <end position="685"/>
    </location>
</feature>
<dbReference type="PANTHER" id="PTHR10582:SF2">
    <property type="entry name" value="INACTIVE"/>
    <property type="match status" value="1"/>
</dbReference>
<feature type="region of interest" description="Disordered" evidence="13">
    <location>
        <begin position="543"/>
        <end position="570"/>
    </location>
</feature>
<keyword evidence="8 14" id="KW-1133">Transmembrane helix</keyword>
<dbReference type="PANTHER" id="PTHR10582">
    <property type="entry name" value="TRANSIENT RECEPTOR POTENTIAL ION CHANNEL PROTEIN"/>
    <property type="match status" value="1"/>
</dbReference>
<organism evidence="16 17">
    <name type="scientific">Hondaea fermentalgiana</name>
    <dbReference type="NCBI Taxonomy" id="2315210"/>
    <lineage>
        <taxon>Eukaryota</taxon>
        <taxon>Sar</taxon>
        <taxon>Stramenopiles</taxon>
        <taxon>Bigyra</taxon>
        <taxon>Labyrinthulomycetes</taxon>
        <taxon>Thraustochytrida</taxon>
        <taxon>Thraustochytriidae</taxon>
        <taxon>Hondaea</taxon>
    </lineage>
</organism>
<dbReference type="Gene3D" id="1.25.40.20">
    <property type="entry name" value="Ankyrin repeat-containing domain"/>
    <property type="match status" value="1"/>
</dbReference>
<evidence type="ECO:0000256" key="11">
    <source>
        <dbReference type="ARBA" id="ARBA00023303"/>
    </source>
</evidence>
<keyword evidence="12" id="KW-0040">ANK repeat</keyword>
<proteinExistence type="predicted"/>
<evidence type="ECO:0000256" key="4">
    <source>
        <dbReference type="ARBA" id="ARBA00022568"/>
    </source>
</evidence>
<dbReference type="AlphaFoldDB" id="A0A2R5GL90"/>
<evidence type="ECO:0000256" key="14">
    <source>
        <dbReference type="SAM" id="Phobius"/>
    </source>
</evidence>
<dbReference type="SUPFAM" id="SSF48403">
    <property type="entry name" value="Ankyrin repeat"/>
    <property type="match status" value="1"/>
</dbReference>
<keyword evidence="10 14" id="KW-0472">Membrane</keyword>
<evidence type="ECO:0000256" key="7">
    <source>
        <dbReference type="ARBA" id="ARBA00022837"/>
    </source>
</evidence>
<feature type="repeat" description="ANK" evidence="12">
    <location>
        <begin position="108"/>
        <end position="143"/>
    </location>
</feature>
<feature type="region of interest" description="Disordered" evidence="13">
    <location>
        <begin position="638"/>
        <end position="724"/>
    </location>
</feature>
<gene>
    <name evidence="16" type="ORF">FCC1311_003651</name>
</gene>
<dbReference type="InterPro" id="IPR036770">
    <property type="entry name" value="Ankyrin_rpt-contain_sf"/>
</dbReference>
<feature type="region of interest" description="Disordered" evidence="13">
    <location>
        <begin position="496"/>
        <end position="518"/>
    </location>
</feature>
<dbReference type="PROSITE" id="PS50088">
    <property type="entry name" value="ANK_REPEAT"/>
    <property type="match status" value="1"/>
</dbReference>
<evidence type="ECO:0000256" key="12">
    <source>
        <dbReference type="PROSITE-ProRule" id="PRU00023"/>
    </source>
</evidence>
<feature type="transmembrane region" description="Helical" evidence="14">
    <location>
        <begin position="288"/>
        <end position="306"/>
    </location>
</feature>
<evidence type="ECO:0000256" key="9">
    <source>
        <dbReference type="ARBA" id="ARBA00023065"/>
    </source>
</evidence>
<keyword evidence="9" id="KW-0406">Ion transport</keyword>
<evidence type="ECO:0000256" key="2">
    <source>
        <dbReference type="ARBA" id="ARBA00022448"/>
    </source>
</evidence>
<feature type="transmembrane region" description="Helical" evidence="14">
    <location>
        <begin position="318"/>
        <end position="341"/>
    </location>
</feature>
<evidence type="ECO:0000256" key="13">
    <source>
        <dbReference type="SAM" id="MobiDB-lite"/>
    </source>
</evidence>
<dbReference type="InParanoid" id="A0A2R5GL90"/>
<evidence type="ECO:0000256" key="6">
    <source>
        <dbReference type="ARBA" id="ARBA00022737"/>
    </source>
</evidence>
<evidence type="ECO:0000259" key="15">
    <source>
        <dbReference type="Pfam" id="PF00520"/>
    </source>
</evidence>
<dbReference type="OrthoDB" id="1577640at2759"/>
<keyword evidence="5 14" id="KW-0812">Transmembrane</keyword>
<dbReference type="Gene3D" id="1.10.287.70">
    <property type="match status" value="1"/>
</dbReference>
<evidence type="ECO:0000256" key="3">
    <source>
        <dbReference type="ARBA" id="ARBA00022475"/>
    </source>
</evidence>
<keyword evidence="11" id="KW-0407">Ion channel</keyword>
<sequence>MEAAAASLTAGLSAGLGPSASMPPTENENLMNSNETEVFVDLLDAAVEGNLGRVKSLLKIMDAGAASRLDFRRSQPTFGESPLHRAASVEVAKALVDHGVNVDLQGAVGQTPLHTLVSAPHVDCAETVQILLRAGAKIDHQNDSGNAALHMVCSLDVARLLHARSASMASSWSDDGVTNLVQARTDEFYFRFFEVMLLRLTVSTHIDVTLFRDASNLVSAVGAVLLWIRLLSFAEGFEVIGITMCTIRRMLADIAIYLVVLLIYVTGFSHAITLIFRGSGSQLYGTMYNSWITLYFFVFNLDVGALNDEEKVFRKYSGYFFVGIYMVVVALVILNLIIAIMTNTFDEIQQNAKEQWLLQRARIILTYDLREKSLNKMYKMLCLRCRRCCGRTSDAYDVEDYLPELTRKNIVIEKGNGQVDVQVPAEWLHAVNLIRRKAPTYNSIRYTLFRRWKKLRRSPSFLWPELKETQSFFQEVEADEQRIAQQALNNEALHRRSTSICKSEADSDTEGLDDGEDSVESEDLAAFNGVYPGNAVRREESAGLLHGQSSQQRGWGTFESEPRQKGLAPKAASVSASSYVSAESSVANNMKRRASSETSAMRTGVEEELVRIGYFQRNPKRIAADRVMQSAIHLQRAAPPPPYAAADLSSVSSRQDMQEDEHEFEASPPAPGSAVGGVSGLGGPGEHAFADGNSVGESTRYSSSAATGVRRRAKSFKRHTSTLEGQIQQEVDDMNDAMALHGVVPGQASVMDDTMNLRNEAAIEHLTGLVVRLSEQVSALEGRIAAQQKADSPHSVSGSEH</sequence>
<keyword evidence="3" id="KW-1003">Cell membrane</keyword>
<protein>
    <submittedName>
        <fullName evidence="16">Ankyrin repeat protein, putative</fullName>
    </submittedName>
</protein>
<evidence type="ECO:0000256" key="8">
    <source>
        <dbReference type="ARBA" id="ARBA00022989"/>
    </source>
</evidence>
<dbReference type="InterPro" id="IPR024862">
    <property type="entry name" value="TRPV"/>
</dbReference>
<feature type="domain" description="Ion transport" evidence="15">
    <location>
        <begin position="190"/>
        <end position="352"/>
    </location>
</feature>
<keyword evidence="2" id="KW-0813">Transport</keyword>
<keyword evidence="6" id="KW-0677">Repeat</keyword>
<keyword evidence="17" id="KW-1185">Reference proteome</keyword>
<comment type="caution">
    <text evidence="16">The sequence shown here is derived from an EMBL/GenBank/DDBJ whole genome shotgun (WGS) entry which is preliminary data.</text>
</comment>
<name>A0A2R5GL90_9STRA</name>
<dbReference type="GO" id="GO:0005886">
    <property type="term" value="C:plasma membrane"/>
    <property type="evidence" value="ECO:0007669"/>
    <property type="project" value="UniProtKB-SubCell"/>
</dbReference>
<dbReference type="SMART" id="SM00248">
    <property type="entry name" value="ANK"/>
    <property type="match status" value="3"/>
</dbReference>
<evidence type="ECO:0000256" key="5">
    <source>
        <dbReference type="ARBA" id="ARBA00022692"/>
    </source>
</evidence>
<evidence type="ECO:0000313" key="16">
    <source>
        <dbReference type="EMBL" id="GBG31069.1"/>
    </source>
</evidence>